<gene>
    <name evidence="1" type="ORF">OLEA9_A104755</name>
</gene>
<reference evidence="1 2" key="1">
    <citation type="submission" date="2019-12" db="EMBL/GenBank/DDBJ databases">
        <authorList>
            <person name="Alioto T."/>
            <person name="Alioto T."/>
            <person name="Gomez Garrido J."/>
        </authorList>
    </citation>
    <scope>NUCLEOTIDE SEQUENCE [LARGE SCALE GENOMIC DNA]</scope>
</reference>
<dbReference type="Gramene" id="OE9A104755T1">
    <property type="protein sequence ID" value="OE9A104755C1"/>
    <property type="gene ID" value="OE9A104755"/>
</dbReference>
<evidence type="ECO:0000313" key="1">
    <source>
        <dbReference type="EMBL" id="CAA2966270.1"/>
    </source>
</evidence>
<evidence type="ECO:0000313" key="2">
    <source>
        <dbReference type="Proteomes" id="UP000594638"/>
    </source>
</evidence>
<dbReference type="EMBL" id="CACTIH010001857">
    <property type="protein sequence ID" value="CAA2966270.1"/>
    <property type="molecule type" value="Genomic_DNA"/>
</dbReference>
<dbReference type="AlphaFoldDB" id="A0A8S0QG07"/>
<name>A0A8S0QG07_OLEEU</name>
<sequence>MDEHTFNSIPPIIVTSEVEMKVLIEMNQKRVISICLTLMKKNIPESEHEYFDRRDRNVNEFWDTVEIVRDDVVAVPETVASHHDLTVIHRIYSVVQDNERDNDFTNENFIALSRLRHESSGSSQAGPSARSSNCSRIVLDDEDLYV</sequence>
<accession>A0A8S0QG07</accession>
<dbReference type="Proteomes" id="UP000594638">
    <property type="component" value="Unassembled WGS sequence"/>
</dbReference>
<keyword evidence="2" id="KW-1185">Reference proteome</keyword>
<comment type="caution">
    <text evidence="1">The sequence shown here is derived from an EMBL/GenBank/DDBJ whole genome shotgun (WGS) entry which is preliminary data.</text>
</comment>
<proteinExistence type="predicted"/>
<protein>
    <submittedName>
        <fullName evidence="1">Uncharacterized protein</fullName>
    </submittedName>
</protein>
<organism evidence="1 2">
    <name type="scientific">Olea europaea subsp. europaea</name>
    <dbReference type="NCBI Taxonomy" id="158383"/>
    <lineage>
        <taxon>Eukaryota</taxon>
        <taxon>Viridiplantae</taxon>
        <taxon>Streptophyta</taxon>
        <taxon>Embryophyta</taxon>
        <taxon>Tracheophyta</taxon>
        <taxon>Spermatophyta</taxon>
        <taxon>Magnoliopsida</taxon>
        <taxon>eudicotyledons</taxon>
        <taxon>Gunneridae</taxon>
        <taxon>Pentapetalae</taxon>
        <taxon>asterids</taxon>
        <taxon>lamiids</taxon>
        <taxon>Lamiales</taxon>
        <taxon>Oleaceae</taxon>
        <taxon>Oleeae</taxon>
        <taxon>Olea</taxon>
    </lineage>
</organism>